<dbReference type="CDD" id="cd05233">
    <property type="entry name" value="SDR_c"/>
    <property type="match status" value="1"/>
</dbReference>
<protein>
    <submittedName>
        <fullName evidence="4">Short-chain dehydrogenase</fullName>
    </submittedName>
</protein>
<dbReference type="InterPro" id="IPR036291">
    <property type="entry name" value="NAD(P)-bd_dom_sf"/>
</dbReference>
<evidence type="ECO:0000313" key="5">
    <source>
        <dbReference type="Proteomes" id="UP000183053"/>
    </source>
</evidence>
<organism evidence="4 5">
    <name type="scientific">Tsukamurella pulmonis</name>
    <dbReference type="NCBI Taxonomy" id="47312"/>
    <lineage>
        <taxon>Bacteria</taxon>
        <taxon>Bacillati</taxon>
        <taxon>Actinomycetota</taxon>
        <taxon>Actinomycetes</taxon>
        <taxon>Mycobacteriales</taxon>
        <taxon>Tsukamurellaceae</taxon>
        <taxon>Tsukamurella</taxon>
    </lineage>
</organism>
<evidence type="ECO:0000313" key="4">
    <source>
        <dbReference type="EMBL" id="SDQ94668.1"/>
    </source>
</evidence>
<dbReference type="PRINTS" id="PR00081">
    <property type="entry name" value="GDHRDH"/>
</dbReference>
<dbReference type="AlphaFoldDB" id="A0A1H1F192"/>
<dbReference type="InterPro" id="IPR057326">
    <property type="entry name" value="KR_dom"/>
</dbReference>
<keyword evidence="2" id="KW-0560">Oxidoreductase</keyword>
<dbReference type="EMBL" id="FNLF01000002">
    <property type="protein sequence ID" value="SDQ94668.1"/>
    <property type="molecule type" value="Genomic_DNA"/>
</dbReference>
<keyword evidence="5" id="KW-1185">Reference proteome</keyword>
<accession>A0A1H1F192</accession>
<dbReference type="RefSeq" id="WP_068565219.1">
    <property type="nucleotide sequence ID" value="NZ_FNLF01000002.1"/>
</dbReference>
<sequence>MSADRIPDGAVLLLGGRSEVGLEVAKRIAPGRDVVLGARRSEYLDEQIAALREVGATGVYPIEFDADRTQEHTRFLDEVADRFGRIGVAVVAFGILGDQARAEADPAHAVQIAQTDYVAQVSILLGLANLLRVQDPRVGGKGAIIAFSSVAGVRVRKANYVYGSTKAGLDGFVQGFTDSLHGSGIHVLLARPGFIVGTMTRELMASGVRPAPFSRTAPQVAEATVHALRRGRRTVWIPPLLRPLYAGLRFVPQAIWRRMPR</sequence>
<dbReference type="GO" id="GO:0016491">
    <property type="term" value="F:oxidoreductase activity"/>
    <property type="evidence" value="ECO:0007669"/>
    <property type="project" value="UniProtKB-KW"/>
</dbReference>
<dbReference type="STRING" id="47312.SAMN04489765_2458"/>
<dbReference type="InterPro" id="IPR002347">
    <property type="entry name" value="SDR_fam"/>
</dbReference>
<reference evidence="5" key="1">
    <citation type="submission" date="2016-10" db="EMBL/GenBank/DDBJ databases">
        <authorList>
            <person name="Varghese N."/>
            <person name="Submissions S."/>
        </authorList>
    </citation>
    <scope>NUCLEOTIDE SEQUENCE [LARGE SCALE GENOMIC DNA]</scope>
    <source>
        <strain evidence="5">DSM 44142</strain>
    </source>
</reference>
<dbReference type="OrthoDB" id="5115951at2"/>
<gene>
    <name evidence="4" type="ORF">SAMN04489765_2458</name>
</gene>
<dbReference type="SMART" id="SM00822">
    <property type="entry name" value="PKS_KR"/>
    <property type="match status" value="1"/>
</dbReference>
<dbReference type="Gene3D" id="3.40.50.720">
    <property type="entry name" value="NAD(P)-binding Rossmann-like Domain"/>
    <property type="match status" value="1"/>
</dbReference>
<dbReference type="Pfam" id="PF00106">
    <property type="entry name" value="adh_short"/>
    <property type="match status" value="1"/>
</dbReference>
<dbReference type="SUPFAM" id="SSF51735">
    <property type="entry name" value="NAD(P)-binding Rossmann-fold domains"/>
    <property type="match status" value="1"/>
</dbReference>
<dbReference type="Proteomes" id="UP000183053">
    <property type="component" value="Unassembled WGS sequence"/>
</dbReference>
<dbReference type="PANTHER" id="PTHR43669:SF6">
    <property type="entry name" value="DECAPRENYLPHOSPHORYL-2-KETO-BETA-D-ERYTHRO-PENTOSE REDUCTASE"/>
    <property type="match status" value="1"/>
</dbReference>
<dbReference type="PANTHER" id="PTHR43669">
    <property type="entry name" value="5-KETO-D-GLUCONATE 5-REDUCTASE"/>
    <property type="match status" value="1"/>
</dbReference>
<evidence type="ECO:0000256" key="2">
    <source>
        <dbReference type="ARBA" id="ARBA00023002"/>
    </source>
</evidence>
<feature type="domain" description="Ketoreductase" evidence="3">
    <location>
        <begin position="9"/>
        <end position="198"/>
    </location>
</feature>
<comment type="similarity">
    <text evidence="1">Belongs to the short-chain dehydrogenases/reductases (SDR) family.</text>
</comment>
<name>A0A1H1F192_9ACTN</name>
<evidence type="ECO:0000256" key="1">
    <source>
        <dbReference type="ARBA" id="ARBA00006484"/>
    </source>
</evidence>
<evidence type="ECO:0000259" key="3">
    <source>
        <dbReference type="SMART" id="SM00822"/>
    </source>
</evidence>
<proteinExistence type="inferred from homology"/>